<dbReference type="SUPFAM" id="SSF46894">
    <property type="entry name" value="C-terminal effector domain of the bipartite response regulators"/>
    <property type="match status" value="1"/>
</dbReference>
<dbReference type="Pfam" id="PF00486">
    <property type="entry name" value="Trans_reg_C"/>
    <property type="match status" value="1"/>
</dbReference>
<dbReference type="PANTHER" id="PTHR48111">
    <property type="entry name" value="REGULATOR OF RPOS"/>
    <property type="match status" value="1"/>
</dbReference>
<feature type="DNA-binding region" description="OmpR/PhoB-type" evidence="8">
    <location>
        <begin position="117"/>
        <end position="216"/>
    </location>
</feature>
<reference evidence="11 12" key="1">
    <citation type="submission" date="2019-05" db="EMBL/GenBank/DDBJ databases">
        <authorList>
            <person name="Narsing Rao M.P."/>
            <person name="Li W.J."/>
        </authorList>
    </citation>
    <scope>NUCLEOTIDE SEQUENCE [LARGE SCALE GENOMIC DNA]</scope>
    <source>
        <strain evidence="11 12">SYSU_K30003</strain>
    </source>
</reference>
<dbReference type="Proteomes" id="UP000309676">
    <property type="component" value="Unassembled WGS sequence"/>
</dbReference>
<dbReference type="CDD" id="cd00383">
    <property type="entry name" value="trans_reg_C"/>
    <property type="match status" value="1"/>
</dbReference>
<dbReference type="Gene3D" id="3.40.50.2300">
    <property type="match status" value="1"/>
</dbReference>
<keyword evidence="12" id="KW-1185">Reference proteome</keyword>
<keyword evidence="2 7" id="KW-0597">Phosphoprotein</keyword>
<sequence>MRNLLRIYLKKQGFEVKEATNGSEAVAFANNEPFDVIILDVMMPDMDGWQVCRKIRERHQTPIIMLTARNETKDKVQGLGVGADDYVTKPFEPEELIARIHALLRRANPNQTHVSAQEMVEFPEGTIYPEGRQVLIRENSVELTPKEFDLFLMLARYRQKAFARDALVEALWGFDYAGDTRVIDTHVKNIREKLQRSGLSYNPIQTVWGVGYKFHVPEDRG</sequence>
<dbReference type="OrthoDB" id="9790442at2"/>
<dbReference type="SMART" id="SM00448">
    <property type="entry name" value="REC"/>
    <property type="match status" value="1"/>
</dbReference>
<keyword evidence="5 8" id="KW-0238">DNA-binding</keyword>
<gene>
    <name evidence="11" type="ORF">FE782_21870</name>
</gene>
<feature type="domain" description="Response regulatory" evidence="9">
    <location>
        <begin position="1"/>
        <end position="104"/>
    </location>
</feature>
<dbReference type="InterPro" id="IPR011006">
    <property type="entry name" value="CheY-like_superfamily"/>
</dbReference>
<dbReference type="FunFam" id="3.40.50.2300:FF:000001">
    <property type="entry name" value="DNA-binding response regulator PhoB"/>
    <property type="match status" value="1"/>
</dbReference>
<feature type="domain" description="OmpR/PhoB-type" evidence="10">
    <location>
        <begin position="117"/>
        <end position="216"/>
    </location>
</feature>
<evidence type="ECO:0000313" key="12">
    <source>
        <dbReference type="Proteomes" id="UP000309676"/>
    </source>
</evidence>
<evidence type="ECO:0000256" key="2">
    <source>
        <dbReference type="ARBA" id="ARBA00022553"/>
    </source>
</evidence>
<proteinExistence type="predicted"/>
<evidence type="ECO:0000259" key="10">
    <source>
        <dbReference type="PROSITE" id="PS51755"/>
    </source>
</evidence>
<dbReference type="InterPro" id="IPR001867">
    <property type="entry name" value="OmpR/PhoB-type_DNA-bd"/>
</dbReference>
<dbReference type="CDD" id="cd17574">
    <property type="entry name" value="REC_OmpR"/>
    <property type="match status" value="1"/>
</dbReference>
<evidence type="ECO:0000256" key="6">
    <source>
        <dbReference type="ARBA" id="ARBA00023163"/>
    </source>
</evidence>
<evidence type="ECO:0000256" key="5">
    <source>
        <dbReference type="ARBA" id="ARBA00023125"/>
    </source>
</evidence>
<accession>A0A5R9G1B4</accession>
<dbReference type="GO" id="GO:0006355">
    <property type="term" value="P:regulation of DNA-templated transcription"/>
    <property type="evidence" value="ECO:0007669"/>
    <property type="project" value="InterPro"/>
</dbReference>
<name>A0A5R9G1B4_9BACL</name>
<evidence type="ECO:0000256" key="3">
    <source>
        <dbReference type="ARBA" id="ARBA00023012"/>
    </source>
</evidence>
<keyword evidence="6" id="KW-0804">Transcription</keyword>
<feature type="modified residue" description="4-aspartylphosphate" evidence="7">
    <location>
        <position position="40"/>
    </location>
</feature>
<dbReference type="PROSITE" id="PS50110">
    <property type="entry name" value="RESPONSE_REGULATORY"/>
    <property type="match status" value="1"/>
</dbReference>
<dbReference type="InterPro" id="IPR039420">
    <property type="entry name" value="WalR-like"/>
</dbReference>
<comment type="subcellular location">
    <subcellularLocation>
        <location evidence="1">Cytoplasm</location>
    </subcellularLocation>
</comment>
<dbReference type="FunFam" id="1.10.10.10:FF:000018">
    <property type="entry name" value="DNA-binding response regulator ResD"/>
    <property type="match status" value="1"/>
</dbReference>
<dbReference type="EMBL" id="VCIW01000017">
    <property type="protein sequence ID" value="TLS50127.1"/>
    <property type="molecule type" value="Genomic_DNA"/>
</dbReference>
<dbReference type="Gene3D" id="6.10.250.690">
    <property type="match status" value="1"/>
</dbReference>
<evidence type="ECO:0000313" key="11">
    <source>
        <dbReference type="EMBL" id="TLS50127.1"/>
    </source>
</evidence>
<dbReference type="GO" id="GO:0000156">
    <property type="term" value="F:phosphorelay response regulator activity"/>
    <property type="evidence" value="ECO:0007669"/>
    <property type="project" value="TreeGrafter"/>
</dbReference>
<dbReference type="PROSITE" id="PS51755">
    <property type="entry name" value="OMPR_PHOB"/>
    <property type="match status" value="1"/>
</dbReference>
<keyword evidence="4" id="KW-0805">Transcription regulation</keyword>
<dbReference type="InterPro" id="IPR001789">
    <property type="entry name" value="Sig_transdc_resp-reg_receiver"/>
</dbReference>
<keyword evidence="3" id="KW-0902">Two-component regulatory system</keyword>
<dbReference type="GO" id="GO:0005829">
    <property type="term" value="C:cytosol"/>
    <property type="evidence" value="ECO:0007669"/>
    <property type="project" value="TreeGrafter"/>
</dbReference>
<dbReference type="SUPFAM" id="SSF52172">
    <property type="entry name" value="CheY-like"/>
    <property type="match status" value="1"/>
</dbReference>
<dbReference type="InterPro" id="IPR036388">
    <property type="entry name" value="WH-like_DNA-bd_sf"/>
</dbReference>
<evidence type="ECO:0000256" key="4">
    <source>
        <dbReference type="ARBA" id="ARBA00023015"/>
    </source>
</evidence>
<evidence type="ECO:0000256" key="7">
    <source>
        <dbReference type="PROSITE-ProRule" id="PRU00169"/>
    </source>
</evidence>
<dbReference type="Gene3D" id="1.10.10.10">
    <property type="entry name" value="Winged helix-like DNA-binding domain superfamily/Winged helix DNA-binding domain"/>
    <property type="match status" value="1"/>
</dbReference>
<dbReference type="Pfam" id="PF00072">
    <property type="entry name" value="Response_reg"/>
    <property type="match status" value="1"/>
</dbReference>
<organism evidence="11 12">
    <name type="scientific">Paenibacillus antri</name>
    <dbReference type="NCBI Taxonomy" id="2582848"/>
    <lineage>
        <taxon>Bacteria</taxon>
        <taxon>Bacillati</taxon>
        <taxon>Bacillota</taxon>
        <taxon>Bacilli</taxon>
        <taxon>Bacillales</taxon>
        <taxon>Paenibacillaceae</taxon>
        <taxon>Paenibacillus</taxon>
    </lineage>
</organism>
<dbReference type="SMART" id="SM00862">
    <property type="entry name" value="Trans_reg_C"/>
    <property type="match status" value="1"/>
</dbReference>
<evidence type="ECO:0000259" key="9">
    <source>
        <dbReference type="PROSITE" id="PS50110"/>
    </source>
</evidence>
<comment type="caution">
    <text evidence="11">The sequence shown here is derived from an EMBL/GenBank/DDBJ whole genome shotgun (WGS) entry which is preliminary data.</text>
</comment>
<dbReference type="GO" id="GO:0032993">
    <property type="term" value="C:protein-DNA complex"/>
    <property type="evidence" value="ECO:0007669"/>
    <property type="project" value="TreeGrafter"/>
</dbReference>
<dbReference type="GO" id="GO:0000976">
    <property type="term" value="F:transcription cis-regulatory region binding"/>
    <property type="evidence" value="ECO:0007669"/>
    <property type="project" value="TreeGrafter"/>
</dbReference>
<evidence type="ECO:0000256" key="1">
    <source>
        <dbReference type="ARBA" id="ARBA00004496"/>
    </source>
</evidence>
<dbReference type="PANTHER" id="PTHR48111:SF1">
    <property type="entry name" value="TWO-COMPONENT RESPONSE REGULATOR ORR33"/>
    <property type="match status" value="1"/>
</dbReference>
<protein>
    <submittedName>
        <fullName evidence="11">Response regulator transcription factor</fullName>
    </submittedName>
</protein>
<dbReference type="AlphaFoldDB" id="A0A5R9G1B4"/>
<dbReference type="InterPro" id="IPR016032">
    <property type="entry name" value="Sig_transdc_resp-reg_C-effctor"/>
</dbReference>
<evidence type="ECO:0000256" key="8">
    <source>
        <dbReference type="PROSITE-ProRule" id="PRU01091"/>
    </source>
</evidence>